<feature type="non-terminal residue" evidence="3">
    <location>
        <position position="1"/>
    </location>
</feature>
<keyword evidence="1" id="KW-0479">Metal-binding</keyword>
<reference evidence="3" key="1">
    <citation type="submission" date="2020-11" db="EMBL/GenBank/DDBJ databases">
        <authorList>
            <consortium name="DOE Joint Genome Institute"/>
            <person name="Ahrendt S."/>
            <person name="Riley R."/>
            <person name="Andreopoulos W."/>
            <person name="Labutti K."/>
            <person name="Pangilinan J."/>
            <person name="Ruiz-Duenas F.J."/>
            <person name="Barrasa J.M."/>
            <person name="Sanchez-Garcia M."/>
            <person name="Camarero S."/>
            <person name="Miyauchi S."/>
            <person name="Serrano A."/>
            <person name="Linde D."/>
            <person name="Babiker R."/>
            <person name="Drula E."/>
            <person name="Ayuso-Fernandez I."/>
            <person name="Pacheco R."/>
            <person name="Padilla G."/>
            <person name="Ferreira P."/>
            <person name="Barriuso J."/>
            <person name="Kellner H."/>
            <person name="Castanera R."/>
            <person name="Alfaro M."/>
            <person name="Ramirez L."/>
            <person name="Pisabarro A.G."/>
            <person name="Kuo A."/>
            <person name="Tritt A."/>
            <person name="Lipzen A."/>
            <person name="He G."/>
            <person name="Yan M."/>
            <person name="Ng V."/>
            <person name="Cullen D."/>
            <person name="Martin F."/>
            <person name="Rosso M.-N."/>
            <person name="Henrissat B."/>
            <person name="Hibbett D."/>
            <person name="Martinez A.T."/>
            <person name="Grigoriev I.V."/>
        </authorList>
    </citation>
    <scope>NUCLEOTIDE SEQUENCE</scope>
    <source>
        <strain evidence="3">CIRM-BRFM 674</strain>
    </source>
</reference>
<name>A0A9P5YJR2_9AGAR</name>
<evidence type="ECO:0000313" key="3">
    <source>
        <dbReference type="EMBL" id="KAF9470203.1"/>
    </source>
</evidence>
<protein>
    <recommendedName>
        <fullName evidence="2">RING-type domain-containing protein</fullName>
    </recommendedName>
</protein>
<dbReference type="AlphaFoldDB" id="A0A9P5YJR2"/>
<sequence length="136" mass="15102">QLEKLQDQYDVLQVEHDELQLLDNQCAQDLKQAKVERDRLLHLYGTNSAFADCTACGSVMIGDRYPVTLSCGHTACAICLRSNARVSSSQNPDEPDVVHYDCLCPDCNSQQYTGLHPSSFLKDLFAIVAEIPELLA</sequence>
<evidence type="ECO:0000256" key="1">
    <source>
        <dbReference type="PROSITE-ProRule" id="PRU00175"/>
    </source>
</evidence>
<keyword evidence="4" id="KW-1185">Reference proteome</keyword>
<dbReference type="EMBL" id="MU156169">
    <property type="protein sequence ID" value="KAF9470203.1"/>
    <property type="molecule type" value="Genomic_DNA"/>
</dbReference>
<dbReference type="Gene3D" id="3.30.40.10">
    <property type="entry name" value="Zinc/RING finger domain, C3HC4 (zinc finger)"/>
    <property type="match status" value="1"/>
</dbReference>
<dbReference type="InterPro" id="IPR001841">
    <property type="entry name" value="Znf_RING"/>
</dbReference>
<accession>A0A9P5YJR2</accession>
<comment type="caution">
    <text evidence="3">The sequence shown here is derived from an EMBL/GenBank/DDBJ whole genome shotgun (WGS) entry which is preliminary data.</text>
</comment>
<keyword evidence="1" id="KW-0863">Zinc-finger</keyword>
<evidence type="ECO:0000313" key="4">
    <source>
        <dbReference type="Proteomes" id="UP000807469"/>
    </source>
</evidence>
<keyword evidence="1" id="KW-0862">Zinc</keyword>
<proteinExistence type="predicted"/>
<dbReference type="PROSITE" id="PS50089">
    <property type="entry name" value="ZF_RING_2"/>
    <property type="match status" value="1"/>
</dbReference>
<dbReference type="Proteomes" id="UP000807469">
    <property type="component" value="Unassembled WGS sequence"/>
</dbReference>
<evidence type="ECO:0000259" key="2">
    <source>
        <dbReference type="PROSITE" id="PS50089"/>
    </source>
</evidence>
<feature type="domain" description="RING-type" evidence="2">
    <location>
        <begin position="53"/>
        <end position="108"/>
    </location>
</feature>
<dbReference type="SUPFAM" id="SSF57850">
    <property type="entry name" value="RING/U-box"/>
    <property type="match status" value="1"/>
</dbReference>
<gene>
    <name evidence="3" type="ORF">BDN70DRAFT_939934</name>
</gene>
<organism evidence="3 4">
    <name type="scientific">Pholiota conissans</name>
    <dbReference type="NCBI Taxonomy" id="109636"/>
    <lineage>
        <taxon>Eukaryota</taxon>
        <taxon>Fungi</taxon>
        <taxon>Dikarya</taxon>
        <taxon>Basidiomycota</taxon>
        <taxon>Agaricomycotina</taxon>
        <taxon>Agaricomycetes</taxon>
        <taxon>Agaricomycetidae</taxon>
        <taxon>Agaricales</taxon>
        <taxon>Agaricineae</taxon>
        <taxon>Strophariaceae</taxon>
        <taxon>Pholiota</taxon>
    </lineage>
</organism>
<dbReference type="GO" id="GO:0008270">
    <property type="term" value="F:zinc ion binding"/>
    <property type="evidence" value="ECO:0007669"/>
    <property type="project" value="UniProtKB-KW"/>
</dbReference>
<dbReference type="InterPro" id="IPR013083">
    <property type="entry name" value="Znf_RING/FYVE/PHD"/>
</dbReference>
<dbReference type="OrthoDB" id="6270329at2759"/>